<evidence type="ECO:0000259" key="6">
    <source>
        <dbReference type="PROSITE" id="PS51078"/>
    </source>
</evidence>
<dbReference type="PANTHER" id="PTHR30136">
    <property type="entry name" value="HELIX-TURN-HELIX TRANSCRIPTIONAL REGULATOR, ICLR FAMILY"/>
    <property type="match status" value="1"/>
</dbReference>
<reference evidence="7 8" key="1">
    <citation type="journal article" date="2019" name="Int. J. Syst. Evol. Microbiol.">
        <title>The Global Catalogue of Microorganisms (GCM) 10K type strain sequencing project: providing services to taxonomists for standard genome sequencing and annotation.</title>
        <authorList>
            <consortium name="The Broad Institute Genomics Platform"/>
            <consortium name="The Broad Institute Genome Sequencing Center for Infectious Disease"/>
            <person name="Wu L."/>
            <person name="Ma J."/>
        </authorList>
    </citation>
    <scope>NUCLEOTIDE SEQUENCE [LARGE SCALE GENOMIC DNA]</scope>
    <source>
        <strain evidence="7 8">JCM 6307</strain>
    </source>
</reference>
<evidence type="ECO:0000313" key="7">
    <source>
        <dbReference type="EMBL" id="GAA2483264.1"/>
    </source>
</evidence>
<evidence type="ECO:0000256" key="4">
    <source>
        <dbReference type="SAM" id="MobiDB-lite"/>
    </source>
</evidence>
<evidence type="ECO:0008006" key="9">
    <source>
        <dbReference type="Google" id="ProtNLM"/>
    </source>
</evidence>
<dbReference type="InterPro" id="IPR014757">
    <property type="entry name" value="Tscrpt_reg_IclR_C"/>
</dbReference>
<organism evidence="7 8">
    <name type="scientific">Streptomyces thermolineatus</name>
    <dbReference type="NCBI Taxonomy" id="44033"/>
    <lineage>
        <taxon>Bacteria</taxon>
        <taxon>Bacillati</taxon>
        <taxon>Actinomycetota</taxon>
        <taxon>Actinomycetes</taxon>
        <taxon>Kitasatosporales</taxon>
        <taxon>Streptomycetaceae</taxon>
        <taxon>Streptomyces</taxon>
    </lineage>
</organism>
<evidence type="ECO:0000313" key="8">
    <source>
        <dbReference type="Proteomes" id="UP001501358"/>
    </source>
</evidence>
<dbReference type="EMBL" id="BAAATA010000008">
    <property type="protein sequence ID" value="GAA2483264.1"/>
    <property type="molecule type" value="Genomic_DNA"/>
</dbReference>
<dbReference type="SMART" id="SM00346">
    <property type="entry name" value="HTH_ICLR"/>
    <property type="match status" value="1"/>
</dbReference>
<feature type="domain" description="IclR-ED" evidence="6">
    <location>
        <begin position="118"/>
        <end position="296"/>
    </location>
</feature>
<feature type="domain" description="HTH iclR-type" evidence="5">
    <location>
        <begin position="56"/>
        <end position="116"/>
    </location>
</feature>
<dbReference type="InterPro" id="IPR029016">
    <property type="entry name" value="GAF-like_dom_sf"/>
</dbReference>
<feature type="region of interest" description="Disordered" evidence="4">
    <location>
        <begin position="296"/>
        <end position="316"/>
    </location>
</feature>
<proteinExistence type="predicted"/>
<dbReference type="SUPFAM" id="SSF55781">
    <property type="entry name" value="GAF domain-like"/>
    <property type="match status" value="1"/>
</dbReference>
<dbReference type="InterPro" id="IPR050707">
    <property type="entry name" value="HTH_MetabolicPath_Reg"/>
</dbReference>
<sequence length="333" mass="36055">MQTSSVPGECLLRFKPEFISLLRASAALAMDPEAPMALVDSTQPVTGTPEKGPLPLSMVERMTLIIDAFERRSSRLTLEEVACRTGLPRSTAHRILDQLVRCQWLNHTPYGYGLGRRVLGPEGQDGLQTEIRTAAAPLLHELHLRTNMVVHLAVLDGAEVVYLDKVGGRFASGLPSRVGGRALAHATGVGKAILARLEPERVDELLPARLPRSTGRTIGDLATLRQELDRIRRRHGLAFERGEASAGVACVAAALRGPEGPVAALSLCGDERTAPLERVAPLVVDAAREASRILFPDAGTARRPRRAPQPPGRTWSPETMVRLVSAGHDDTWM</sequence>
<keyword evidence="3" id="KW-0804">Transcription</keyword>
<accession>A0ABN3LF65</accession>
<dbReference type="PANTHER" id="PTHR30136:SF24">
    <property type="entry name" value="HTH-TYPE TRANSCRIPTIONAL REPRESSOR ALLR"/>
    <property type="match status" value="1"/>
</dbReference>
<evidence type="ECO:0000259" key="5">
    <source>
        <dbReference type="PROSITE" id="PS51077"/>
    </source>
</evidence>
<dbReference type="PROSITE" id="PS51077">
    <property type="entry name" value="HTH_ICLR"/>
    <property type="match status" value="1"/>
</dbReference>
<evidence type="ECO:0000256" key="2">
    <source>
        <dbReference type="ARBA" id="ARBA00023125"/>
    </source>
</evidence>
<dbReference type="InterPro" id="IPR036390">
    <property type="entry name" value="WH_DNA-bd_sf"/>
</dbReference>
<dbReference type="InterPro" id="IPR036388">
    <property type="entry name" value="WH-like_DNA-bd_sf"/>
</dbReference>
<dbReference type="InterPro" id="IPR005471">
    <property type="entry name" value="Tscrpt_reg_IclR_N"/>
</dbReference>
<dbReference type="Gene3D" id="3.30.450.40">
    <property type="match status" value="1"/>
</dbReference>
<dbReference type="Gene3D" id="1.10.10.10">
    <property type="entry name" value="Winged helix-like DNA-binding domain superfamily/Winged helix DNA-binding domain"/>
    <property type="match status" value="1"/>
</dbReference>
<dbReference type="SUPFAM" id="SSF46785">
    <property type="entry name" value="Winged helix' DNA-binding domain"/>
    <property type="match status" value="1"/>
</dbReference>
<evidence type="ECO:0000256" key="3">
    <source>
        <dbReference type="ARBA" id="ARBA00023163"/>
    </source>
</evidence>
<keyword evidence="8" id="KW-1185">Reference proteome</keyword>
<keyword evidence="2" id="KW-0238">DNA-binding</keyword>
<keyword evidence="1" id="KW-0805">Transcription regulation</keyword>
<comment type="caution">
    <text evidence="7">The sequence shown here is derived from an EMBL/GenBank/DDBJ whole genome shotgun (WGS) entry which is preliminary data.</text>
</comment>
<evidence type="ECO:0000256" key="1">
    <source>
        <dbReference type="ARBA" id="ARBA00023015"/>
    </source>
</evidence>
<protein>
    <recommendedName>
        <fullName evidence="9">IclR family transcriptional regulator</fullName>
    </recommendedName>
</protein>
<dbReference type="PROSITE" id="PS51078">
    <property type="entry name" value="ICLR_ED"/>
    <property type="match status" value="1"/>
</dbReference>
<name>A0ABN3LF65_9ACTN</name>
<dbReference type="Pfam" id="PF01614">
    <property type="entry name" value="IclR_C"/>
    <property type="match status" value="1"/>
</dbReference>
<gene>
    <name evidence="7" type="ORF">GCM10010406_19510</name>
</gene>
<dbReference type="Proteomes" id="UP001501358">
    <property type="component" value="Unassembled WGS sequence"/>
</dbReference>
<dbReference type="Pfam" id="PF09339">
    <property type="entry name" value="HTH_IclR"/>
    <property type="match status" value="1"/>
</dbReference>